<comment type="cofactor">
    <cofactor evidence="1">
        <name>Mn(2+)</name>
        <dbReference type="ChEBI" id="CHEBI:29035"/>
    </cofactor>
</comment>
<dbReference type="GO" id="GO:0004722">
    <property type="term" value="F:protein serine/threonine phosphatase activity"/>
    <property type="evidence" value="ECO:0007669"/>
    <property type="project" value="UniProtKB-EC"/>
</dbReference>
<evidence type="ECO:0000259" key="10">
    <source>
        <dbReference type="PROSITE" id="PS51746"/>
    </source>
</evidence>
<dbReference type="CDD" id="cd00143">
    <property type="entry name" value="PP2Cc"/>
    <property type="match status" value="1"/>
</dbReference>
<dbReference type="SUPFAM" id="SSF81606">
    <property type="entry name" value="PP2C-like"/>
    <property type="match status" value="1"/>
</dbReference>
<evidence type="ECO:0000256" key="3">
    <source>
        <dbReference type="ARBA" id="ARBA00013081"/>
    </source>
</evidence>
<evidence type="ECO:0000256" key="5">
    <source>
        <dbReference type="ARBA" id="ARBA00022801"/>
    </source>
</evidence>
<dbReference type="Proteomes" id="UP001634393">
    <property type="component" value="Unassembled WGS sequence"/>
</dbReference>
<comment type="similarity">
    <text evidence="9">Belongs to the PP2C family.</text>
</comment>
<reference evidence="11 12" key="1">
    <citation type="submission" date="2024-12" db="EMBL/GenBank/DDBJ databases">
        <title>The unique morphological basis and parallel evolutionary history of personate flowers in Penstemon.</title>
        <authorList>
            <person name="Depatie T.H."/>
            <person name="Wessinger C.A."/>
        </authorList>
    </citation>
    <scope>NUCLEOTIDE SEQUENCE [LARGE SCALE GENOMIC DNA]</scope>
    <source>
        <strain evidence="11">WTNN_2</strain>
        <tissue evidence="11">Leaf</tissue>
    </source>
</reference>
<comment type="caution">
    <text evidence="11">The sequence shown here is derived from an EMBL/GenBank/DDBJ whole genome shotgun (WGS) entry which is preliminary data.</text>
</comment>
<dbReference type="PANTHER" id="PTHR47992">
    <property type="entry name" value="PROTEIN PHOSPHATASE"/>
    <property type="match status" value="1"/>
</dbReference>
<keyword evidence="8" id="KW-0464">Manganese</keyword>
<dbReference type="InterPro" id="IPR015655">
    <property type="entry name" value="PP2C"/>
</dbReference>
<dbReference type="Pfam" id="PF00481">
    <property type="entry name" value="PP2C"/>
    <property type="match status" value="1"/>
</dbReference>
<dbReference type="PROSITE" id="PS51746">
    <property type="entry name" value="PPM_2"/>
    <property type="match status" value="1"/>
</dbReference>
<keyword evidence="4" id="KW-0479">Metal-binding</keyword>
<keyword evidence="5 9" id="KW-0378">Hydrolase</keyword>
<evidence type="ECO:0000313" key="11">
    <source>
        <dbReference type="EMBL" id="KAL3825321.1"/>
    </source>
</evidence>
<keyword evidence="7 9" id="KW-0904">Protein phosphatase</keyword>
<sequence length="478" mass="52561">MDDISPLISLPFKMGNLIGDESVFTGCVDIAVINLIANATTFLSVPSMTKLPMVPLTLENRNSSSNVPHNGVVIKIESNYNKSSDGEAKLLIFGNAINQESENKDLTALSGPLVGKSNGTEFTVLEANLDMEESKRAFESPLFEVSEEMKINKLNSRLNLPPLWGLTSICGRRSEMEDSVVALPRFLSIPSQMLSEKPPFNSIHQDLIAHVFGVYDGHGGCQVANHCQEHMHLALAEEIGIAKENLNIQIGEHILREQWVKIFINCFQKLDDEVGGFRKVKGDIDFVAPDSVGSTAAVAILCPTHIIVANCGDSRVVLCRGKTPMPLSVDHKPNREDECARIEAGGGKVINWDGYRVSGVLAMSRSIGDRYLRPYVIADPEIMFVPRVKEDECLILASDGLWDVMTNEEACDLARKRILLWHKKNGAAILSKGGEDIDPAAQDAANYLSQIAFQRGSRDNISVIVVDLKAQRRLKKKT</sequence>
<dbReference type="FunFam" id="3.60.40.10:FF:000041">
    <property type="entry name" value="Protein phosphatase 2C 51"/>
    <property type="match status" value="1"/>
</dbReference>
<name>A0ABD3SL56_9LAMI</name>
<evidence type="ECO:0000256" key="2">
    <source>
        <dbReference type="ARBA" id="ARBA00001946"/>
    </source>
</evidence>
<dbReference type="EMBL" id="JBJXBP010000006">
    <property type="protein sequence ID" value="KAL3825321.1"/>
    <property type="molecule type" value="Genomic_DNA"/>
</dbReference>
<evidence type="ECO:0000256" key="4">
    <source>
        <dbReference type="ARBA" id="ARBA00022723"/>
    </source>
</evidence>
<evidence type="ECO:0000256" key="7">
    <source>
        <dbReference type="ARBA" id="ARBA00022912"/>
    </source>
</evidence>
<evidence type="ECO:0000256" key="1">
    <source>
        <dbReference type="ARBA" id="ARBA00001936"/>
    </source>
</evidence>
<keyword evidence="12" id="KW-1185">Reference proteome</keyword>
<dbReference type="SMART" id="SM00332">
    <property type="entry name" value="PP2Cc"/>
    <property type="match status" value="1"/>
</dbReference>
<evidence type="ECO:0000313" key="12">
    <source>
        <dbReference type="Proteomes" id="UP001634393"/>
    </source>
</evidence>
<accession>A0ABD3SL56</accession>
<dbReference type="PROSITE" id="PS01032">
    <property type="entry name" value="PPM_1"/>
    <property type="match status" value="1"/>
</dbReference>
<proteinExistence type="inferred from homology"/>
<organism evidence="11 12">
    <name type="scientific">Penstemon smallii</name>
    <dbReference type="NCBI Taxonomy" id="265156"/>
    <lineage>
        <taxon>Eukaryota</taxon>
        <taxon>Viridiplantae</taxon>
        <taxon>Streptophyta</taxon>
        <taxon>Embryophyta</taxon>
        <taxon>Tracheophyta</taxon>
        <taxon>Spermatophyta</taxon>
        <taxon>Magnoliopsida</taxon>
        <taxon>eudicotyledons</taxon>
        <taxon>Gunneridae</taxon>
        <taxon>Pentapetalae</taxon>
        <taxon>asterids</taxon>
        <taxon>lamiids</taxon>
        <taxon>Lamiales</taxon>
        <taxon>Plantaginaceae</taxon>
        <taxon>Cheloneae</taxon>
        <taxon>Penstemon</taxon>
    </lineage>
</organism>
<protein>
    <recommendedName>
        <fullName evidence="3">protein-serine/threonine phosphatase</fullName>
        <ecNumber evidence="3">3.1.3.16</ecNumber>
    </recommendedName>
</protein>
<gene>
    <name evidence="11" type="ORF">ACJIZ3_021350</name>
</gene>
<dbReference type="InterPro" id="IPR000222">
    <property type="entry name" value="PP2C_BS"/>
</dbReference>
<dbReference type="InterPro" id="IPR001932">
    <property type="entry name" value="PPM-type_phosphatase-like_dom"/>
</dbReference>
<evidence type="ECO:0000256" key="6">
    <source>
        <dbReference type="ARBA" id="ARBA00022842"/>
    </source>
</evidence>
<evidence type="ECO:0000256" key="8">
    <source>
        <dbReference type="ARBA" id="ARBA00023211"/>
    </source>
</evidence>
<dbReference type="EC" id="3.1.3.16" evidence="3"/>
<evidence type="ECO:0000256" key="9">
    <source>
        <dbReference type="RuleBase" id="RU003465"/>
    </source>
</evidence>
<dbReference type="AlphaFoldDB" id="A0ABD3SL56"/>
<keyword evidence="6" id="KW-0460">Magnesium</keyword>
<feature type="domain" description="PPM-type phosphatase" evidence="10">
    <location>
        <begin position="163"/>
        <end position="468"/>
    </location>
</feature>
<comment type="cofactor">
    <cofactor evidence="2">
        <name>Mg(2+)</name>
        <dbReference type="ChEBI" id="CHEBI:18420"/>
    </cofactor>
</comment>
<dbReference type="InterPro" id="IPR036457">
    <property type="entry name" value="PPM-type-like_dom_sf"/>
</dbReference>
<dbReference type="Gene3D" id="3.60.40.10">
    <property type="entry name" value="PPM-type phosphatase domain"/>
    <property type="match status" value="1"/>
</dbReference>
<dbReference type="GO" id="GO:0046872">
    <property type="term" value="F:metal ion binding"/>
    <property type="evidence" value="ECO:0007669"/>
    <property type="project" value="UniProtKB-KW"/>
</dbReference>